<evidence type="ECO:0000256" key="1">
    <source>
        <dbReference type="SAM" id="MobiDB-lite"/>
    </source>
</evidence>
<comment type="caution">
    <text evidence="2">The sequence shown here is derived from an EMBL/GenBank/DDBJ whole genome shotgun (WGS) entry which is preliminary data.</text>
</comment>
<gene>
    <name evidence="2" type="ORF">G7Z17_g9140</name>
</gene>
<feature type="compositionally biased region" description="Basic residues" evidence="1">
    <location>
        <begin position="1"/>
        <end position="10"/>
    </location>
</feature>
<organism evidence="2 3">
    <name type="scientific">Cylindrodendrum hubeiense</name>
    <dbReference type="NCBI Taxonomy" id="595255"/>
    <lineage>
        <taxon>Eukaryota</taxon>
        <taxon>Fungi</taxon>
        <taxon>Dikarya</taxon>
        <taxon>Ascomycota</taxon>
        <taxon>Pezizomycotina</taxon>
        <taxon>Sordariomycetes</taxon>
        <taxon>Hypocreomycetidae</taxon>
        <taxon>Hypocreales</taxon>
        <taxon>Nectriaceae</taxon>
        <taxon>Cylindrodendrum</taxon>
    </lineage>
</organism>
<dbReference type="EMBL" id="JAANBB010000252">
    <property type="protein sequence ID" value="KAF7545467.1"/>
    <property type="molecule type" value="Genomic_DNA"/>
</dbReference>
<proteinExistence type="predicted"/>
<dbReference type="Proteomes" id="UP000722485">
    <property type="component" value="Unassembled WGS sequence"/>
</dbReference>
<feature type="compositionally biased region" description="Acidic residues" evidence="1">
    <location>
        <begin position="50"/>
        <end position="65"/>
    </location>
</feature>
<sequence>MSSRQLRKLQKQRELEKTQDLGAQSSEESDDDHAPVIAKPRVSLFAALGGDEDEGHDEEDDEAEPEPQPAQEPRSRSCCQRGPGLDAPHQ</sequence>
<accession>A0A9P5H247</accession>
<name>A0A9P5H247_9HYPO</name>
<reference evidence="2" key="1">
    <citation type="submission" date="2020-03" db="EMBL/GenBank/DDBJ databases">
        <title>Draft Genome Sequence of Cylindrodendrum hubeiense.</title>
        <authorList>
            <person name="Buettner E."/>
            <person name="Kellner H."/>
        </authorList>
    </citation>
    <scope>NUCLEOTIDE SEQUENCE</scope>
    <source>
        <strain evidence="2">IHI 201604</strain>
    </source>
</reference>
<feature type="region of interest" description="Disordered" evidence="1">
    <location>
        <begin position="1"/>
        <end position="90"/>
    </location>
</feature>
<keyword evidence="3" id="KW-1185">Reference proteome</keyword>
<evidence type="ECO:0000313" key="3">
    <source>
        <dbReference type="Proteomes" id="UP000722485"/>
    </source>
</evidence>
<protein>
    <submittedName>
        <fullName evidence="2">Uncharacterized protein</fullName>
    </submittedName>
</protein>
<evidence type="ECO:0000313" key="2">
    <source>
        <dbReference type="EMBL" id="KAF7545467.1"/>
    </source>
</evidence>
<dbReference type="AlphaFoldDB" id="A0A9P5H247"/>